<gene>
    <name evidence="2" type="ORF">DIABBA_LOCUS5017</name>
</gene>
<organism evidence="2 3">
    <name type="scientific">Diabrotica balteata</name>
    <name type="common">Banded cucumber beetle</name>
    <dbReference type="NCBI Taxonomy" id="107213"/>
    <lineage>
        <taxon>Eukaryota</taxon>
        <taxon>Metazoa</taxon>
        <taxon>Ecdysozoa</taxon>
        <taxon>Arthropoda</taxon>
        <taxon>Hexapoda</taxon>
        <taxon>Insecta</taxon>
        <taxon>Pterygota</taxon>
        <taxon>Neoptera</taxon>
        <taxon>Endopterygota</taxon>
        <taxon>Coleoptera</taxon>
        <taxon>Polyphaga</taxon>
        <taxon>Cucujiformia</taxon>
        <taxon>Chrysomeloidea</taxon>
        <taxon>Chrysomelidae</taxon>
        <taxon>Galerucinae</taxon>
        <taxon>Diabroticina</taxon>
        <taxon>Diabroticites</taxon>
        <taxon>Diabrotica</taxon>
    </lineage>
</organism>
<proteinExistence type="predicted"/>
<feature type="compositionally biased region" description="Basic residues" evidence="1">
    <location>
        <begin position="402"/>
        <end position="422"/>
    </location>
</feature>
<name>A0A9N9SVS6_DIABA</name>
<feature type="region of interest" description="Disordered" evidence="1">
    <location>
        <begin position="2055"/>
        <end position="2084"/>
    </location>
</feature>
<feature type="compositionally biased region" description="Polar residues" evidence="1">
    <location>
        <begin position="2401"/>
        <end position="2417"/>
    </location>
</feature>
<evidence type="ECO:0000313" key="3">
    <source>
        <dbReference type="Proteomes" id="UP001153709"/>
    </source>
</evidence>
<feature type="region of interest" description="Disordered" evidence="1">
    <location>
        <begin position="2188"/>
        <end position="2261"/>
    </location>
</feature>
<accession>A0A9N9SVS6</accession>
<feature type="region of interest" description="Disordered" evidence="1">
    <location>
        <begin position="1649"/>
        <end position="1674"/>
    </location>
</feature>
<feature type="compositionally biased region" description="Low complexity" evidence="1">
    <location>
        <begin position="431"/>
        <end position="440"/>
    </location>
</feature>
<sequence length="2526" mass="282224">MISMLRNVCKLKIPTRCVRTPHSLRPLRRVDKSAVGFPKYSINSRSFKSLTTTSNQKNSFSLPTGTVNSNFRRHCPQKIKFGHPRSANTAEKNKRDDISYEQYLYLKKEKQEKMFNSKVNKLCSSSQYKNKFLERSSSKQKRRHFTSEAKRVQYPKFPIQPKFPLYMAKRTYSTNKNCKGCAGDEDCFQYFQDKPIKKPSLLVPREQFATPVTPDFRYHRTGLPKNVQYGFNIKQDNNITVDHKETEGLPKNVQYGFNIKQDNNNTADHKETEEIESQNESNIAEVAAVKASSTEPIPKSQLPTVEVWTTQRPDSIFEGKTPGKRSGIINNLEVEISKKMEILSLKKSEKGNQLSTTSKPKKGPIIIQVVKKQTALKETLNTKSANTLNMVSTSYQSTPNKKSLKGQRKSKKSKKRPSHNKKSTTVVQEKSNNNSNNNSNKTATRTSVLENCRGIFNTLYRKIKGPQRRNAGSFNLEPPNMIFKDTVYPKTPQSQRNPKSKVSILLKDKYPWNSAQLHETFLLPKDHRETAKRMFSAKTKKNPFYQKDLSYSTNTSNKEKSTSCKVKYPWNLATDQIENTKSSRIVYCNPNNISATEPDLPKMEHIEQRSPLVVCRIIENRSFEKENNNCQNSTSKKKEETPTLSFSACTNNVMIDKGIPNAPNREISNFNLAGETCTNTSKSSEVKDTTLKIKIPDPPLSTCTKNVTQANQDSHEKNILNLLDDCQNFCKSTCTKNSTGQTQQDFSKKDIQNILDTCNSISKPTEIKKATTKIEIPDPPSSTCTKSVVGQIKQDVLLDKCKNVFQTTETNELTSKIEIPDPPISTCAKSVIGQMKQQSNNKDILNILDTCKTIPKSTEIKEHNIKIQIPDPPSSTCTKNAVAQIKNDILTDVCKSVPKPAETKELTSKIEIPDPPKSTCTNSVIGQTKQQSNNKDILNILDTCKTIPKSTEIKEHNIKIQIPDPPPSTCTKNVVAQIKNDILTDVCKSVPKPAETKELTSKIEIPDPPKSTCTNSVIGQTKQQSNNKDILNILDTCKTIPKSTATKATIKIEIPDPPSSTCTKSVVSQMKDACKSDFKVTGTKELTVKIEIPDPPSSTCSKSVIGQTKQQSNNKDILNILDTCKTIPKSTETKPAIKIEIPDPPSSTCTKSVISQMKDACKSDFKVTGTKELTVKIEIPDPPSSTCSKNVIGQITQETNKKDILNILDTCKTISKSTGTKKSTYKIDIPDPPPSTCTKSVVSQINDTCKSIRKTSEIEGLTSQIQIPDPPSSTCTNNVVGQIKQDSDQKNIVSILGTCKTIPEGTKTKEPTIKIEIPDPPSSTCSKSVVGQVKQDSNKNDVLNVMDTCKTVTESTVRKESPIKIEIPDPPSSTCAKTVGDQVKQYSDKKDILGITGTCKTVPTATVTKESAMKIEIPDPPSSTCTKSVGKLKQNSDKKDIQNVIDACKTVPTITAKKEASNKIEIPDPPPSTCTKSAMNRAKITCTNQSDIGIENAEGPYRSKHQLCNDSRTDEYSNGPYRSIQQVCKNSRSSSKEPTLASSSNSNSSKNCSTTKDKPKTNQEPKCNNKETKKEQNRSMCTGTKKEEVKKSSSCNELKKSLNCSSSKTKVSNYEKPKEVLCNPCPTIKTKESKETKKISCREKCIEERKKKKEEVPKESKCKNQKENKKQEVAKNCNKSNKCEDKNKKVDIQAVKVQDTCGMVSKNPSKKSKSTTNICNKKNTKKSDSTETLNPNKKAKNLVDNSTNPYCSENRQPFPQTRILKHNDLCAFKKPHILTETEDFDPNKKATNLLLKSTSTPSECDKRYNESKFDTKPTDSNAKKTSPKYRSCVNIKANRKETKPTTCENKSSKKQDCKAQVNTCTDSKKKNACQTKDVKRTESENSIKTCTNKDLSKEDIRKRGICSDIKRPDMCQPVKLEMKENIGADCSSKKKKVESKKECSQPKQVEKCDQLVKEFLNKSKGEGDKKMDVKTDYLEPKKESIKPKESKKENCDQLIKDALCKSKGEKKADKKIDSKTDCSKPKTDDPKLKKAVNCDELVKEFLLKTKSDYVPKSKKAGKKTDSKKDCSKSKTKCATPKQSEKCDRLVKEFLLKLKGGKKGEEKMDSKKDCSRPKTESQKADKCEQLVKEFLSKSKHLGDFTSKRKTSQKKKDSKKDCSQSKEKCATPKQSEKCDQLVKEFLLKSKGGFKSGNNPGAPAAPVCSGKSNIPGSSSVKRRPDKTASPPSTNLNRYQLLKSPNAESTKITTQNNKNNSIDLSNPSTILDLTNEVHKTREMLPLDQISQPKKSNARPSTAYHVANTSKSTGRESTSASELTKHTDKEADNVYNKYQKLTLDIFQPFKAVDQINSSKDSKIVKTESTFPCTSKFNPPSKEILKNQTDKMTNEVKTPLPLKPQRSKSTPSITINASSHTTNKQQINDHPIFEYERCKENETSSLPLFKETENSKKTKPKTFSISSLKPRVFDLIDDKDLFVCKIQKLSEPSGKVLRTLQCKLIKDEYGRDVFVCNDVTDVSDENGNVKKS</sequence>
<feature type="compositionally biased region" description="Basic and acidic residues" evidence="1">
    <location>
        <begin position="2062"/>
        <end position="2072"/>
    </location>
</feature>
<feature type="compositionally biased region" description="Polar residues" evidence="1">
    <location>
        <begin position="2207"/>
        <end position="2216"/>
    </location>
</feature>
<feature type="region of interest" description="Disordered" evidence="1">
    <location>
        <begin position="2392"/>
        <end position="2417"/>
    </location>
</feature>
<feature type="region of interest" description="Disordered" evidence="1">
    <location>
        <begin position="1963"/>
        <end position="1994"/>
    </location>
</feature>
<feature type="region of interest" description="Disordered" evidence="1">
    <location>
        <begin position="1798"/>
        <end position="1828"/>
    </location>
</feature>
<feature type="compositionally biased region" description="Basic and acidic residues" evidence="1">
    <location>
        <begin position="1939"/>
        <end position="1949"/>
    </location>
</feature>
<feature type="compositionally biased region" description="Polar residues" evidence="1">
    <location>
        <begin position="2302"/>
        <end position="2317"/>
    </location>
</feature>
<feature type="compositionally biased region" description="Polar residues" evidence="1">
    <location>
        <begin position="2284"/>
        <end position="2295"/>
    </location>
</feature>
<reference evidence="2" key="1">
    <citation type="submission" date="2022-01" db="EMBL/GenBank/DDBJ databases">
        <authorList>
            <person name="King R."/>
        </authorList>
    </citation>
    <scope>NUCLEOTIDE SEQUENCE</scope>
</reference>
<feature type="compositionally biased region" description="Basic and acidic residues" evidence="1">
    <location>
        <begin position="1649"/>
        <end position="1673"/>
    </location>
</feature>
<dbReference type="Proteomes" id="UP001153709">
    <property type="component" value="Chromosome 3"/>
</dbReference>
<evidence type="ECO:0000256" key="1">
    <source>
        <dbReference type="SAM" id="MobiDB-lite"/>
    </source>
</evidence>
<feature type="region of interest" description="Disordered" evidence="1">
    <location>
        <begin position="390"/>
        <end position="446"/>
    </location>
</feature>
<feature type="region of interest" description="Disordered" evidence="1">
    <location>
        <begin position="2007"/>
        <end position="2031"/>
    </location>
</feature>
<feature type="compositionally biased region" description="Basic and acidic residues" evidence="1">
    <location>
        <begin position="1555"/>
        <end position="1572"/>
    </location>
</feature>
<protein>
    <submittedName>
        <fullName evidence="2">Uncharacterized protein</fullName>
    </submittedName>
</protein>
<feature type="region of interest" description="Disordered" evidence="1">
    <location>
        <begin position="1930"/>
        <end position="1949"/>
    </location>
</feature>
<feature type="region of interest" description="Disordered" evidence="1">
    <location>
        <begin position="2283"/>
        <end position="2320"/>
    </location>
</feature>
<feature type="compositionally biased region" description="Basic and acidic residues" evidence="1">
    <location>
        <begin position="2152"/>
        <end position="2174"/>
    </location>
</feature>
<feature type="region of interest" description="Disordered" evidence="1">
    <location>
        <begin position="1703"/>
        <end position="1751"/>
    </location>
</feature>
<feature type="compositionally biased region" description="Polar residues" evidence="1">
    <location>
        <begin position="390"/>
        <end position="400"/>
    </location>
</feature>
<feature type="region of interest" description="Disordered" evidence="1">
    <location>
        <begin position="1493"/>
        <end position="1572"/>
    </location>
</feature>
<feature type="compositionally biased region" description="Polar residues" evidence="1">
    <location>
        <begin position="1523"/>
        <end position="1541"/>
    </location>
</feature>
<feature type="compositionally biased region" description="Polar residues" evidence="1">
    <location>
        <begin position="2242"/>
        <end position="2261"/>
    </location>
</feature>
<dbReference type="EMBL" id="OU898278">
    <property type="protein sequence ID" value="CAG9831426.1"/>
    <property type="molecule type" value="Genomic_DNA"/>
</dbReference>
<keyword evidence="3" id="KW-1185">Reference proteome</keyword>
<feature type="region of interest" description="Disordered" evidence="1">
    <location>
        <begin position="2100"/>
        <end position="2125"/>
    </location>
</feature>
<feature type="region of interest" description="Disordered" evidence="1">
    <location>
        <begin position="2140"/>
        <end position="2174"/>
    </location>
</feature>
<feature type="compositionally biased region" description="Basic and acidic residues" evidence="1">
    <location>
        <begin position="1803"/>
        <end position="1817"/>
    </location>
</feature>
<feature type="compositionally biased region" description="Low complexity" evidence="1">
    <location>
        <begin position="1542"/>
        <end position="1553"/>
    </location>
</feature>
<evidence type="ECO:0000313" key="2">
    <source>
        <dbReference type="EMBL" id="CAG9831426.1"/>
    </source>
</evidence>
<dbReference type="OrthoDB" id="6784641at2759"/>